<keyword evidence="3" id="KW-0732">Signal</keyword>
<dbReference type="Gene3D" id="3.80.10.10">
    <property type="entry name" value="Ribonuclease Inhibitor"/>
    <property type="match status" value="1"/>
</dbReference>
<dbReference type="SUPFAM" id="SSF52058">
    <property type="entry name" value="L domain-like"/>
    <property type="match status" value="1"/>
</dbReference>
<evidence type="ECO:0000256" key="6">
    <source>
        <dbReference type="ARBA" id="ARBA00023170"/>
    </source>
</evidence>
<protein>
    <submittedName>
        <fullName evidence="8">Uncharacterized protein</fullName>
    </submittedName>
</protein>
<dbReference type="PRINTS" id="PR00019">
    <property type="entry name" value="LEURICHRPT"/>
</dbReference>
<proteinExistence type="predicted"/>
<dbReference type="Pfam" id="PF13855">
    <property type="entry name" value="LRR_8"/>
    <property type="match status" value="1"/>
</dbReference>
<evidence type="ECO:0000256" key="1">
    <source>
        <dbReference type="ARBA" id="ARBA00004479"/>
    </source>
</evidence>
<keyword evidence="6" id="KW-0675">Receptor</keyword>
<organism evidence="8 9">
    <name type="scientific">Hibiscus sabdariffa</name>
    <name type="common">roselle</name>
    <dbReference type="NCBI Taxonomy" id="183260"/>
    <lineage>
        <taxon>Eukaryota</taxon>
        <taxon>Viridiplantae</taxon>
        <taxon>Streptophyta</taxon>
        <taxon>Embryophyta</taxon>
        <taxon>Tracheophyta</taxon>
        <taxon>Spermatophyta</taxon>
        <taxon>Magnoliopsida</taxon>
        <taxon>eudicotyledons</taxon>
        <taxon>Gunneridae</taxon>
        <taxon>Pentapetalae</taxon>
        <taxon>rosids</taxon>
        <taxon>malvids</taxon>
        <taxon>Malvales</taxon>
        <taxon>Malvaceae</taxon>
        <taxon>Malvoideae</taxon>
        <taxon>Hibiscus</taxon>
    </lineage>
</organism>
<evidence type="ECO:0000313" key="9">
    <source>
        <dbReference type="Proteomes" id="UP001396334"/>
    </source>
</evidence>
<evidence type="ECO:0000313" key="8">
    <source>
        <dbReference type="EMBL" id="KAK9025126.1"/>
    </source>
</evidence>
<name>A0ABR2SIN0_9ROSI</name>
<comment type="subcellular location">
    <subcellularLocation>
        <location evidence="1">Membrane</location>
        <topology evidence="1">Single-pass type I membrane protein</topology>
    </subcellularLocation>
</comment>
<comment type="caution">
    <text evidence="8">The sequence shown here is derived from an EMBL/GenBank/DDBJ whole genome shotgun (WGS) entry which is preliminary data.</text>
</comment>
<keyword evidence="2" id="KW-0812">Transmembrane</keyword>
<keyword evidence="7" id="KW-0325">Glycoprotein</keyword>
<keyword evidence="5" id="KW-0472">Membrane</keyword>
<gene>
    <name evidence="8" type="ORF">V6N11_065023</name>
</gene>
<reference evidence="8 9" key="1">
    <citation type="journal article" date="2024" name="G3 (Bethesda)">
        <title>Genome assembly of Hibiscus sabdariffa L. provides insights into metabolisms of medicinal natural products.</title>
        <authorList>
            <person name="Kim T."/>
        </authorList>
    </citation>
    <scope>NUCLEOTIDE SEQUENCE [LARGE SCALE GENOMIC DNA]</scope>
    <source>
        <strain evidence="8">TK-2024</strain>
        <tissue evidence="8">Old leaves</tissue>
    </source>
</reference>
<dbReference type="InterPro" id="IPR032675">
    <property type="entry name" value="LRR_dom_sf"/>
</dbReference>
<evidence type="ECO:0000256" key="5">
    <source>
        <dbReference type="ARBA" id="ARBA00023136"/>
    </source>
</evidence>
<dbReference type="Proteomes" id="UP001396334">
    <property type="component" value="Unassembled WGS sequence"/>
</dbReference>
<sequence length="112" mass="12494">MVTSILASTKTKKIVIATEEPMRNVEIKISATIIDGTELSFNYKLSSAIAIDLSDNLLHGENPDVLFQVKGLEYMNLSYNSLDGLVRRLENILNLRALDLSHNLLYTAIVFP</sequence>
<evidence type="ECO:0000256" key="2">
    <source>
        <dbReference type="ARBA" id="ARBA00022692"/>
    </source>
</evidence>
<dbReference type="EMBL" id="JBBPBN010000014">
    <property type="protein sequence ID" value="KAK9025126.1"/>
    <property type="molecule type" value="Genomic_DNA"/>
</dbReference>
<dbReference type="InterPro" id="IPR001611">
    <property type="entry name" value="Leu-rich_rpt"/>
</dbReference>
<evidence type="ECO:0000256" key="7">
    <source>
        <dbReference type="ARBA" id="ARBA00023180"/>
    </source>
</evidence>
<evidence type="ECO:0000256" key="3">
    <source>
        <dbReference type="ARBA" id="ARBA00022729"/>
    </source>
</evidence>
<dbReference type="PANTHER" id="PTHR48063">
    <property type="entry name" value="LRR RECEPTOR-LIKE KINASE"/>
    <property type="match status" value="1"/>
</dbReference>
<keyword evidence="9" id="KW-1185">Reference proteome</keyword>
<dbReference type="InterPro" id="IPR046956">
    <property type="entry name" value="RLP23-like"/>
</dbReference>
<accession>A0ABR2SIN0</accession>
<evidence type="ECO:0000256" key="4">
    <source>
        <dbReference type="ARBA" id="ARBA00022989"/>
    </source>
</evidence>
<keyword evidence="4" id="KW-1133">Transmembrane helix</keyword>